<dbReference type="InterPro" id="IPR039366">
    <property type="entry name" value="Pilotin"/>
</dbReference>
<sequence>MRTLHLCRLGATLMLAGMSAGIVTGCDSQNQTVPTEQAQQEETMAAKLVGSASYRERIALPPGAELVISLEDVSKADAASETVASLRQTLTTAPPYEFELSYEQAKLKPKARYSLRGQIYMADQLLFTTTQAYQPFGVPRIDMLLEKVGGKRAAVDAPEVAVDEPAESPAASAVDISAVIGDWTLLSLNGDVLAKTAEESNLKLTLMTSGSASGFSGCNHFRGDYVISTEGEGRPTLSFGPIAGTRKMCQRIMEVESAMLTMLSQSKYFTVTKHQLSLLNGDEVEIATLVRGQ</sequence>
<dbReference type="Pfam" id="PF03724">
    <property type="entry name" value="META"/>
    <property type="match status" value="1"/>
</dbReference>
<dbReference type="InterPro" id="IPR053196">
    <property type="entry name" value="Lipoprotein_YbaY-like"/>
</dbReference>
<name>A0ABY1WTI9_9GAMM</name>
<evidence type="ECO:0000259" key="2">
    <source>
        <dbReference type="Pfam" id="PF03724"/>
    </source>
</evidence>
<feature type="chain" id="PRO_5046564050" evidence="1">
    <location>
        <begin position="26"/>
        <end position="293"/>
    </location>
</feature>
<dbReference type="InterPro" id="IPR038670">
    <property type="entry name" value="HslJ-like_sf"/>
</dbReference>
<evidence type="ECO:0000256" key="1">
    <source>
        <dbReference type="SAM" id="SignalP"/>
    </source>
</evidence>
<feature type="domain" description="DUF306" evidence="2">
    <location>
        <begin position="181"/>
        <end position="288"/>
    </location>
</feature>
<keyword evidence="4" id="KW-1185">Reference proteome</keyword>
<evidence type="ECO:0000313" key="4">
    <source>
        <dbReference type="Proteomes" id="UP000292544"/>
    </source>
</evidence>
<proteinExistence type="predicted"/>
<accession>A0ABY1WTI9</accession>
<organism evidence="3 4">
    <name type="scientific">Corallincola spongiicola</name>
    <dbReference type="NCBI Taxonomy" id="2520508"/>
    <lineage>
        <taxon>Bacteria</taxon>
        <taxon>Pseudomonadati</taxon>
        <taxon>Pseudomonadota</taxon>
        <taxon>Gammaproteobacteria</taxon>
        <taxon>Alteromonadales</taxon>
        <taxon>Psychromonadaceae</taxon>
        <taxon>Corallincola</taxon>
    </lineage>
</organism>
<protein>
    <submittedName>
        <fullName evidence="3">META domain-containing protein</fullName>
    </submittedName>
</protein>
<dbReference type="Gene3D" id="2.40.128.270">
    <property type="match status" value="1"/>
</dbReference>
<keyword evidence="1" id="KW-0732">Signal</keyword>
<dbReference type="InterPro" id="IPR005184">
    <property type="entry name" value="DUF306_Meta_HslJ"/>
</dbReference>
<dbReference type="PANTHER" id="PTHR38013:SF1">
    <property type="entry name" value="GLYCOPROTEIN_POLYSACCHARIDE METABOLISM"/>
    <property type="match status" value="1"/>
</dbReference>
<comment type="caution">
    <text evidence="3">The sequence shown here is derived from an EMBL/GenBank/DDBJ whole genome shotgun (WGS) entry which is preliminary data.</text>
</comment>
<evidence type="ECO:0000313" key="3">
    <source>
        <dbReference type="EMBL" id="TAA47886.1"/>
    </source>
</evidence>
<dbReference type="RefSeq" id="WP_130565428.1">
    <property type="nucleotide sequence ID" value="NZ_SHLY01000001.1"/>
</dbReference>
<reference evidence="4" key="1">
    <citation type="submission" date="2019-02" db="EMBL/GenBank/DDBJ databases">
        <title>Draft genome sequence of Muricauda sp. 176CP4-71.</title>
        <authorList>
            <person name="Park J.-S."/>
        </authorList>
    </citation>
    <scope>NUCLEOTIDE SEQUENCE [LARGE SCALE GENOMIC DNA]</scope>
    <source>
        <strain evidence="4">176GS2-150</strain>
    </source>
</reference>
<dbReference type="EMBL" id="SHLY01000001">
    <property type="protein sequence ID" value="TAA47886.1"/>
    <property type="molecule type" value="Genomic_DNA"/>
</dbReference>
<feature type="signal peptide" evidence="1">
    <location>
        <begin position="1"/>
        <end position="25"/>
    </location>
</feature>
<gene>
    <name evidence="3" type="ORF">EXY25_01160</name>
</gene>
<dbReference type="PROSITE" id="PS51257">
    <property type="entry name" value="PROKAR_LIPOPROTEIN"/>
    <property type="match status" value="1"/>
</dbReference>
<dbReference type="PANTHER" id="PTHR38013">
    <property type="entry name" value="GLYCOPROTEIN/POLYSACCHARIDE METABOLISM"/>
    <property type="match status" value="1"/>
</dbReference>
<dbReference type="Pfam" id="PF09619">
    <property type="entry name" value="YscW"/>
    <property type="match status" value="1"/>
</dbReference>
<dbReference type="Proteomes" id="UP000292544">
    <property type="component" value="Unassembled WGS sequence"/>
</dbReference>